<comment type="similarity">
    <text evidence="2 10">Belongs to the fatty acyl-CoA reductase family.</text>
</comment>
<dbReference type="Proteomes" id="UP000835206">
    <property type="component" value="Chromosome 17"/>
</dbReference>
<keyword evidence="8" id="KW-0472">Membrane</keyword>
<keyword evidence="10" id="KW-0560">Oxidoreductase</keyword>
<evidence type="ECO:0000313" key="14">
    <source>
        <dbReference type="RefSeq" id="XP_048269885.1"/>
    </source>
</evidence>
<evidence type="ECO:0000259" key="12">
    <source>
        <dbReference type="Pfam" id="PF07993"/>
    </source>
</evidence>
<evidence type="ECO:0000256" key="1">
    <source>
        <dbReference type="ARBA" id="ARBA00004141"/>
    </source>
</evidence>
<dbReference type="InterPro" id="IPR013120">
    <property type="entry name" value="FAR_NAD-bd"/>
</dbReference>
<dbReference type="GO" id="GO:0080019">
    <property type="term" value="F:alcohol-forming very long-chain fatty acyl-CoA reductase activity"/>
    <property type="evidence" value="ECO:0007669"/>
    <property type="project" value="InterPro"/>
</dbReference>
<dbReference type="InterPro" id="IPR026055">
    <property type="entry name" value="FAR"/>
</dbReference>
<evidence type="ECO:0000256" key="6">
    <source>
        <dbReference type="ARBA" id="ARBA00022989"/>
    </source>
</evidence>
<dbReference type="GeneID" id="100647052"/>
<dbReference type="EC" id="1.2.1.84" evidence="10"/>
<keyword evidence="7 10" id="KW-0443">Lipid metabolism</keyword>
<dbReference type="GO" id="GO:0016020">
    <property type="term" value="C:membrane"/>
    <property type="evidence" value="ECO:0007669"/>
    <property type="project" value="UniProtKB-SubCell"/>
</dbReference>
<comment type="catalytic activity">
    <reaction evidence="9 10">
        <text>a long-chain fatty acyl-CoA + 2 NADPH + 2 H(+) = a long-chain primary fatty alcohol + 2 NADP(+) + CoA</text>
        <dbReference type="Rhea" id="RHEA:52716"/>
        <dbReference type="ChEBI" id="CHEBI:15378"/>
        <dbReference type="ChEBI" id="CHEBI:57287"/>
        <dbReference type="ChEBI" id="CHEBI:57783"/>
        <dbReference type="ChEBI" id="CHEBI:58349"/>
        <dbReference type="ChEBI" id="CHEBI:77396"/>
        <dbReference type="ChEBI" id="CHEBI:83139"/>
        <dbReference type="EC" id="1.2.1.84"/>
    </reaction>
</comment>
<comment type="function">
    <text evidence="10">Catalyzes the reduction of fatty acyl-CoA to fatty alcohols.</text>
</comment>
<evidence type="ECO:0000256" key="3">
    <source>
        <dbReference type="ARBA" id="ARBA00022516"/>
    </source>
</evidence>
<dbReference type="PANTHER" id="PTHR11011:SF45">
    <property type="entry name" value="FATTY ACYL-COA REDUCTASE CG8306-RELATED"/>
    <property type="match status" value="1"/>
</dbReference>
<dbReference type="Gene3D" id="3.40.50.720">
    <property type="entry name" value="NAD(P)-binding Rossmann-like Domain"/>
    <property type="match status" value="1"/>
</dbReference>
<dbReference type="GO" id="GO:0035336">
    <property type="term" value="P:long-chain fatty-acyl-CoA metabolic process"/>
    <property type="evidence" value="ECO:0007669"/>
    <property type="project" value="TreeGrafter"/>
</dbReference>
<evidence type="ECO:0000256" key="7">
    <source>
        <dbReference type="ARBA" id="ARBA00023098"/>
    </source>
</evidence>
<protein>
    <recommendedName>
        <fullName evidence="10">Fatty acyl-CoA reductase</fullName>
        <ecNumber evidence="10">1.2.1.84</ecNumber>
    </recommendedName>
</protein>
<dbReference type="SUPFAM" id="SSF51735">
    <property type="entry name" value="NAD(P)-binding Rossmann-fold domains"/>
    <property type="match status" value="1"/>
</dbReference>
<accession>A0A9C6SMY7</accession>
<dbReference type="GO" id="GO:0102965">
    <property type="term" value="F:alcohol-forming long-chain fatty acyl-CoA reductase activity"/>
    <property type="evidence" value="ECO:0007669"/>
    <property type="project" value="UniProtKB-EC"/>
</dbReference>
<sequence length="500" mass="57391">MDTINKKMTENGINKELNKTNTLEEFYAGCGIFVTGTTGFVGKGLLEKLMRVCPRVTAIFILLRPKNNETIEERFKKLIDDPIYDDIKAKHPLALSRVYPMKGDVSLPDLGLSRKDRNLLSEKVNIVFHVAATVKFNEPLHVAVNVNTNGTDRVIDLWNELRHPISFVYVSTAYSNANLHEIEEKIYTTSLKPSEVIDMCDKFDKTSINKIEKKTLKTYPNTYTFSKNMSEQIIASKCRDLPFAIVRPSMIGASLEEPCPDWIQNISAVTGTFLLIGRGCATAVWCRRDTRLDILPVDFVVDTIICIAWHVTLHRDHEVKVYNCASNAYPFKFGPLIDAMVKCNIDTPLNDTLWYPGCLVVANKYIYNVLSVIPRVFPAFVIDIFLKLRRGKPIMMKLLKNGNKLLASITHFTTNEWTFQRDNCSDLARKVKMLNDSDMVKLDLRDMNWEKYIAIYLMGIKKFIPKEEFKSTARQRLSRLYWIHQITKISGIIILLWIML</sequence>
<evidence type="ECO:0000259" key="11">
    <source>
        <dbReference type="Pfam" id="PF03015"/>
    </source>
</evidence>
<dbReference type="PANTHER" id="PTHR11011">
    <property type="entry name" value="MALE STERILITY PROTEIN 2-RELATED"/>
    <property type="match status" value="1"/>
</dbReference>
<feature type="domain" description="Thioester reductase (TE)" evidence="12">
    <location>
        <begin position="34"/>
        <end position="304"/>
    </location>
</feature>
<evidence type="ECO:0000256" key="5">
    <source>
        <dbReference type="ARBA" id="ARBA00022857"/>
    </source>
</evidence>
<keyword evidence="3 10" id="KW-0444">Lipid biosynthesis</keyword>
<keyword evidence="5 10" id="KW-0521">NADP</keyword>
<feature type="domain" description="Fatty acyl-CoA reductase C-terminal" evidence="11">
    <location>
        <begin position="376"/>
        <end position="467"/>
    </location>
</feature>
<evidence type="ECO:0000313" key="13">
    <source>
        <dbReference type="Proteomes" id="UP000835206"/>
    </source>
</evidence>
<evidence type="ECO:0000256" key="10">
    <source>
        <dbReference type="RuleBase" id="RU363097"/>
    </source>
</evidence>
<dbReference type="RefSeq" id="XP_048269885.1">
    <property type="nucleotide sequence ID" value="XM_048413928.1"/>
</dbReference>
<keyword evidence="13" id="KW-1185">Reference proteome</keyword>
<gene>
    <name evidence="14" type="primary">LOC100647052</name>
</gene>
<dbReference type="GO" id="GO:0005777">
    <property type="term" value="C:peroxisome"/>
    <property type="evidence" value="ECO:0007669"/>
    <property type="project" value="TreeGrafter"/>
</dbReference>
<evidence type="ECO:0000256" key="4">
    <source>
        <dbReference type="ARBA" id="ARBA00022692"/>
    </source>
</evidence>
<reference evidence="14" key="1">
    <citation type="submission" date="2025-08" db="UniProtKB">
        <authorList>
            <consortium name="RefSeq"/>
        </authorList>
    </citation>
    <scope>IDENTIFICATION</scope>
</reference>
<keyword evidence="4" id="KW-0812">Transmembrane</keyword>
<dbReference type="InterPro" id="IPR036291">
    <property type="entry name" value="NAD(P)-bd_dom_sf"/>
</dbReference>
<dbReference type="Pfam" id="PF07993">
    <property type="entry name" value="NAD_binding_4"/>
    <property type="match status" value="1"/>
</dbReference>
<name>A0A9C6SMY7_BOMTE</name>
<evidence type="ECO:0000256" key="2">
    <source>
        <dbReference type="ARBA" id="ARBA00005928"/>
    </source>
</evidence>
<dbReference type="CDD" id="cd09071">
    <property type="entry name" value="FAR_C"/>
    <property type="match status" value="1"/>
</dbReference>
<organism evidence="13 14">
    <name type="scientific">Bombus terrestris</name>
    <name type="common">Buff-tailed bumblebee</name>
    <name type="synonym">Apis terrestris</name>
    <dbReference type="NCBI Taxonomy" id="30195"/>
    <lineage>
        <taxon>Eukaryota</taxon>
        <taxon>Metazoa</taxon>
        <taxon>Ecdysozoa</taxon>
        <taxon>Arthropoda</taxon>
        <taxon>Hexapoda</taxon>
        <taxon>Insecta</taxon>
        <taxon>Pterygota</taxon>
        <taxon>Neoptera</taxon>
        <taxon>Endopterygota</taxon>
        <taxon>Hymenoptera</taxon>
        <taxon>Apocrita</taxon>
        <taxon>Aculeata</taxon>
        <taxon>Apoidea</taxon>
        <taxon>Anthophila</taxon>
        <taxon>Apidae</taxon>
        <taxon>Bombus</taxon>
        <taxon>Bombus</taxon>
    </lineage>
</organism>
<keyword evidence="6" id="KW-1133">Transmembrane helix</keyword>
<dbReference type="Pfam" id="PF03015">
    <property type="entry name" value="Sterile"/>
    <property type="match status" value="1"/>
</dbReference>
<evidence type="ECO:0000256" key="9">
    <source>
        <dbReference type="ARBA" id="ARBA00052530"/>
    </source>
</evidence>
<dbReference type="InterPro" id="IPR033640">
    <property type="entry name" value="FAR_C"/>
</dbReference>
<dbReference type="AlphaFoldDB" id="A0A9C6SMY7"/>
<comment type="subcellular location">
    <subcellularLocation>
        <location evidence="1">Membrane</location>
        <topology evidence="1">Multi-pass membrane protein</topology>
    </subcellularLocation>
</comment>
<dbReference type="CDD" id="cd05236">
    <property type="entry name" value="FAR-N_SDR_e"/>
    <property type="match status" value="1"/>
</dbReference>
<proteinExistence type="inferred from homology"/>
<evidence type="ECO:0000256" key="8">
    <source>
        <dbReference type="ARBA" id="ARBA00023136"/>
    </source>
</evidence>
<dbReference type="FunFam" id="3.40.50.720:FF:000143">
    <property type="entry name" value="Fatty acyl-CoA reductase"/>
    <property type="match status" value="1"/>
</dbReference>